<organism evidence="2 3">
    <name type="scientific">Clohesyomyces aquaticus</name>
    <dbReference type="NCBI Taxonomy" id="1231657"/>
    <lineage>
        <taxon>Eukaryota</taxon>
        <taxon>Fungi</taxon>
        <taxon>Dikarya</taxon>
        <taxon>Ascomycota</taxon>
        <taxon>Pezizomycotina</taxon>
        <taxon>Dothideomycetes</taxon>
        <taxon>Pleosporomycetidae</taxon>
        <taxon>Pleosporales</taxon>
        <taxon>Lindgomycetaceae</taxon>
        <taxon>Clohesyomyces</taxon>
    </lineage>
</organism>
<dbReference type="InterPro" id="IPR000182">
    <property type="entry name" value="GNAT_dom"/>
</dbReference>
<evidence type="ECO:0000313" key="2">
    <source>
        <dbReference type="EMBL" id="ORX96237.1"/>
    </source>
</evidence>
<dbReference type="PROSITE" id="PS51186">
    <property type="entry name" value="GNAT"/>
    <property type="match status" value="1"/>
</dbReference>
<dbReference type="PANTHER" id="PTHR42791:SF14">
    <property type="entry name" value="N-ACETYLTRANSFERASE DOMAIN-CONTAINING PROTEIN"/>
    <property type="match status" value="1"/>
</dbReference>
<dbReference type="Gene3D" id="3.40.630.30">
    <property type="match status" value="1"/>
</dbReference>
<dbReference type="SUPFAM" id="SSF55729">
    <property type="entry name" value="Acyl-CoA N-acyltransferases (Nat)"/>
    <property type="match status" value="1"/>
</dbReference>
<reference evidence="2 3" key="1">
    <citation type="submission" date="2016-07" db="EMBL/GenBank/DDBJ databases">
        <title>Pervasive Adenine N6-methylation of Active Genes in Fungi.</title>
        <authorList>
            <consortium name="DOE Joint Genome Institute"/>
            <person name="Mondo S.J."/>
            <person name="Dannebaum R.O."/>
            <person name="Kuo R.C."/>
            <person name="Labutti K."/>
            <person name="Haridas S."/>
            <person name="Kuo A."/>
            <person name="Salamov A."/>
            <person name="Ahrendt S.R."/>
            <person name="Lipzen A."/>
            <person name="Sullivan W."/>
            <person name="Andreopoulos W.B."/>
            <person name="Clum A."/>
            <person name="Lindquist E."/>
            <person name="Daum C."/>
            <person name="Ramamoorthy G.K."/>
            <person name="Gryganskyi A."/>
            <person name="Culley D."/>
            <person name="Magnuson J.K."/>
            <person name="James T.Y."/>
            <person name="O'Malley M.A."/>
            <person name="Stajich J.E."/>
            <person name="Spatafora J.W."/>
            <person name="Visel A."/>
            <person name="Grigoriev I.V."/>
        </authorList>
    </citation>
    <scope>NUCLEOTIDE SEQUENCE [LARGE SCALE GENOMIC DNA]</scope>
    <source>
        <strain evidence="2 3">CBS 115471</strain>
    </source>
</reference>
<feature type="domain" description="N-acetyltransferase" evidence="1">
    <location>
        <begin position="61"/>
        <end position="212"/>
    </location>
</feature>
<evidence type="ECO:0000259" key="1">
    <source>
        <dbReference type="PROSITE" id="PS51186"/>
    </source>
</evidence>
<dbReference type="InterPro" id="IPR052523">
    <property type="entry name" value="Trichothecene_AcTrans"/>
</dbReference>
<dbReference type="GO" id="GO:0016747">
    <property type="term" value="F:acyltransferase activity, transferring groups other than amino-acyl groups"/>
    <property type="evidence" value="ECO:0007669"/>
    <property type="project" value="InterPro"/>
</dbReference>
<dbReference type="PANTHER" id="PTHR42791">
    <property type="entry name" value="GNAT FAMILY ACETYLTRANSFERASE"/>
    <property type="match status" value="1"/>
</dbReference>
<name>A0A1Y1YE09_9PLEO</name>
<gene>
    <name evidence="2" type="ORF">BCR34DRAFT_438243</name>
</gene>
<dbReference type="OrthoDB" id="4738875at2759"/>
<evidence type="ECO:0000313" key="3">
    <source>
        <dbReference type="Proteomes" id="UP000193144"/>
    </source>
</evidence>
<keyword evidence="3" id="KW-1185">Reference proteome</keyword>
<dbReference type="Proteomes" id="UP000193144">
    <property type="component" value="Unassembled WGS sequence"/>
</dbReference>
<comment type="caution">
    <text evidence="2">The sequence shown here is derived from an EMBL/GenBank/DDBJ whole genome shotgun (WGS) entry which is preliminary data.</text>
</comment>
<proteinExistence type="predicted"/>
<dbReference type="AlphaFoldDB" id="A0A1Y1YE09"/>
<accession>A0A1Y1YE09</accession>
<dbReference type="STRING" id="1231657.A0A1Y1YE09"/>
<feature type="non-terminal residue" evidence="2">
    <location>
        <position position="212"/>
    </location>
</feature>
<dbReference type="EMBL" id="MCFA01000261">
    <property type="protein sequence ID" value="ORX96237.1"/>
    <property type="molecule type" value="Genomic_DNA"/>
</dbReference>
<sequence>MLLELGVPSDDEFPSFVPMTFEAMGGRSEFVNAVWPGGNTKEGQEMTVQRFLYLKSVLPSTRWLKVTDTDTGEIVGVAQWDVYEDTKPPELVVDGPPGAWKTDEDKEFAQAIFESFMQERWKFIRENDVPILALNIMTVAPKHQHKGVGTLLQKWGTDLADKIGAACVVEATNEGRWLYEKGGFVVQRHLTVEVPEKFQDRPKQRVFFMTRP</sequence>
<dbReference type="InterPro" id="IPR016181">
    <property type="entry name" value="Acyl_CoA_acyltransferase"/>
</dbReference>
<protein>
    <recommendedName>
        <fullName evidence="1">N-acetyltransferase domain-containing protein</fullName>
    </recommendedName>
</protein>